<dbReference type="InterPro" id="IPR038029">
    <property type="entry name" value="GbiG_N_sf"/>
</dbReference>
<feature type="domain" description="CobE/GbiG C-terminal" evidence="1">
    <location>
        <begin position="227"/>
        <end position="345"/>
    </location>
</feature>
<protein>
    <submittedName>
        <fullName evidence="4">Cobalamin biosynthesis protein CbiG</fullName>
    </submittedName>
</protein>
<dbReference type="SUPFAM" id="SSF159672">
    <property type="entry name" value="CbiG N-terminal domain-like"/>
    <property type="match status" value="1"/>
</dbReference>
<dbReference type="Pfam" id="PF01890">
    <property type="entry name" value="CbiG_C"/>
    <property type="match status" value="1"/>
</dbReference>
<reference evidence="4 5" key="1">
    <citation type="submission" date="2019-11" db="EMBL/GenBank/DDBJ databases">
        <title>Comparative genomics of hydrocarbon-degrading Desulfosarcina strains.</title>
        <authorList>
            <person name="Watanabe M."/>
            <person name="Kojima H."/>
            <person name="Fukui M."/>
        </authorList>
    </citation>
    <scope>NUCLEOTIDE SEQUENCE [LARGE SCALE GENOMIC DNA]</scope>
    <source>
        <strain evidence="4 5">28bB2T</strain>
    </source>
</reference>
<dbReference type="InterPro" id="IPR021745">
    <property type="entry name" value="CbiG_mid"/>
</dbReference>
<organism evidence="4 5">
    <name type="scientific">Desulfosarcina ovata subsp. sediminis</name>
    <dbReference type="NCBI Taxonomy" id="885957"/>
    <lineage>
        <taxon>Bacteria</taxon>
        <taxon>Pseudomonadati</taxon>
        <taxon>Thermodesulfobacteriota</taxon>
        <taxon>Desulfobacteria</taxon>
        <taxon>Desulfobacterales</taxon>
        <taxon>Desulfosarcinaceae</taxon>
        <taxon>Desulfosarcina</taxon>
    </lineage>
</organism>
<sequence length="361" mass="38108">MKSDRPSRTAVWALTPNGARLAWALSGKIADSELFLSTRVAAEMDGANRFERLADEVDRVFNDFSGHIFIMATGIVIRSIAGHLVHKTRDPAVVVCDEAGQFAISLLSGHLGGANALAREVAGITGGQPVVTTATDVNRVAAIDLIAATNRLAIENPAAIKTVNMALITGAPIRIHDPYGIVIGQLPAEQVIRCPPNGFDDAQAAVFVDHIRLDLPPHVLVLRPPSLVAGMGCNRGTDVEEMRGLLETTLAANHLAPASLRTLATVDLKADEPGLVALAETLNVTITIFTRDRLKTVAQVPNPSPMVEKHIGVKSVCEAAALLATHWGRMLVPKQKTTNVTVAVAADGSISSASVPADRPT</sequence>
<evidence type="ECO:0000313" key="5">
    <source>
        <dbReference type="Proteomes" id="UP000425960"/>
    </source>
</evidence>
<dbReference type="Pfam" id="PF11761">
    <property type="entry name" value="CbiG_mid"/>
    <property type="match status" value="1"/>
</dbReference>
<dbReference type="SUPFAM" id="SSF159664">
    <property type="entry name" value="CobE/GbiG C-terminal domain-like"/>
    <property type="match status" value="1"/>
</dbReference>
<name>A0A5K7ZLG3_9BACT</name>
<evidence type="ECO:0000259" key="1">
    <source>
        <dbReference type="Pfam" id="PF01890"/>
    </source>
</evidence>
<evidence type="ECO:0000259" key="2">
    <source>
        <dbReference type="Pfam" id="PF11760"/>
    </source>
</evidence>
<dbReference type="GO" id="GO:0009236">
    <property type="term" value="P:cobalamin biosynthetic process"/>
    <property type="evidence" value="ECO:0007669"/>
    <property type="project" value="InterPro"/>
</dbReference>
<dbReference type="PANTHER" id="PTHR37477">
    <property type="entry name" value="COBALT-PRECORRIN-5A HYDROLASE"/>
    <property type="match status" value="1"/>
</dbReference>
<gene>
    <name evidence="4" type="ORF">DSCO28_10550</name>
</gene>
<feature type="domain" description="Cobalamin synthesis G N-terminal" evidence="2">
    <location>
        <begin position="57"/>
        <end position="136"/>
    </location>
</feature>
<dbReference type="InterPro" id="IPR002750">
    <property type="entry name" value="CobE/GbiG_C"/>
</dbReference>
<dbReference type="InterPro" id="IPR052553">
    <property type="entry name" value="CbiG_hydrolase"/>
</dbReference>
<dbReference type="AlphaFoldDB" id="A0A5K7ZLG3"/>
<dbReference type="KEGG" id="dov:DSCO28_10550"/>
<accession>A0A5K7ZLG3</accession>
<dbReference type="Gene3D" id="3.40.50.11220">
    <property type="match status" value="1"/>
</dbReference>
<dbReference type="Proteomes" id="UP000425960">
    <property type="component" value="Chromosome"/>
</dbReference>
<dbReference type="PANTHER" id="PTHR37477:SF1">
    <property type="entry name" value="COBALT-PRECORRIN-5A HYDROLASE"/>
    <property type="match status" value="1"/>
</dbReference>
<evidence type="ECO:0000259" key="3">
    <source>
        <dbReference type="Pfam" id="PF11761"/>
    </source>
</evidence>
<evidence type="ECO:0000313" key="4">
    <source>
        <dbReference type="EMBL" id="BBO80489.1"/>
    </source>
</evidence>
<feature type="domain" description="Cobalamin biosynthesis central region" evidence="3">
    <location>
        <begin position="142"/>
        <end position="224"/>
    </location>
</feature>
<dbReference type="InterPro" id="IPR021744">
    <property type="entry name" value="CbiG_N"/>
</dbReference>
<proteinExistence type="predicted"/>
<dbReference type="Gene3D" id="3.30.420.180">
    <property type="entry name" value="CobE/GbiG C-terminal domain"/>
    <property type="match status" value="1"/>
</dbReference>
<dbReference type="RefSeq" id="WP_231714063.1">
    <property type="nucleotide sequence ID" value="NZ_AP021876.1"/>
</dbReference>
<dbReference type="EMBL" id="AP021876">
    <property type="protein sequence ID" value="BBO80489.1"/>
    <property type="molecule type" value="Genomic_DNA"/>
</dbReference>
<dbReference type="InterPro" id="IPR036518">
    <property type="entry name" value="CobE/GbiG_C_sf"/>
</dbReference>
<dbReference type="Pfam" id="PF11760">
    <property type="entry name" value="CbiG_N"/>
    <property type="match status" value="1"/>
</dbReference>